<evidence type="ECO:0000313" key="2">
    <source>
        <dbReference type="EMBL" id="CAE2269717.1"/>
    </source>
</evidence>
<name>A0A7S4JP65_GUITH</name>
<keyword evidence="1" id="KW-0732">Signal</keyword>
<protein>
    <recommendedName>
        <fullName evidence="3">Glycosyltransferase 2-like domain-containing protein</fullName>
    </recommendedName>
</protein>
<feature type="signal peptide" evidence="1">
    <location>
        <begin position="1"/>
        <end position="25"/>
    </location>
</feature>
<reference evidence="2" key="1">
    <citation type="submission" date="2021-01" db="EMBL/GenBank/DDBJ databases">
        <authorList>
            <person name="Corre E."/>
            <person name="Pelletier E."/>
            <person name="Niang G."/>
            <person name="Scheremetjew M."/>
            <person name="Finn R."/>
            <person name="Kale V."/>
            <person name="Holt S."/>
            <person name="Cochrane G."/>
            <person name="Meng A."/>
            <person name="Brown T."/>
            <person name="Cohen L."/>
        </authorList>
    </citation>
    <scope>NUCLEOTIDE SEQUENCE</scope>
    <source>
        <strain evidence="2">CCMP 2712</strain>
    </source>
</reference>
<gene>
    <name evidence="2" type="ORF">GTHE00462_LOCUS6699</name>
</gene>
<dbReference type="EMBL" id="HBKN01008552">
    <property type="protein sequence ID" value="CAE2269717.1"/>
    <property type="molecule type" value="Transcribed_RNA"/>
</dbReference>
<dbReference type="SUPFAM" id="SSF53448">
    <property type="entry name" value="Nucleotide-diphospho-sugar transferases"/>
    <property type="match status" value="1"/>
</dbReference>
<evidence type="ECO:0008006" key="3">
    <source>
        <dbReference type="Google" id="ProtNLM"/>
    </source>
</evidence>
<accession>A0A7S4JP65</accession>
<proteinExistence type="predicted"/>
<evidence type="ECO:0000256" key="1">
    <source>
        <dbReference type="SAM" id="SignalP"/>
    </source>
</evidence>
<dbReference type="Gene3D" id="3.90.550.10">
    <property type="entry name" value="Spore Coat Polysaccharide Biosynthesis Protein SpsA, Chain A"/>
    <property type="match status" value="1"/>
</dbReference>
<organism evidence="2">
    <name type="scientific">Guillardia theta</name>
    <name type="common">Cryptophyte</name>
    <name type="synonym">Cryptomonas phi</name>
    <dbReference type="NCBI Taxonomy" id="55529"/>
    <lineage>
        <taxon>Eukaryota</taxon>
        <taxon>Cryptophyceae</taxon>
        <taxon>Pyrenomonadales</taxon>
        <taxon>Geminigeraceae</taxon>
        <taxon>Guillardia</taxon>
    </lineage>
</organism>
<sequence>MICRQPWKPSSFLFLVFFFIVCIDAKDDEFVKLVGLVPVRDEAHLLPSCLRALAKIVHAIVVLDDCSVDGSAEVAYSLEEECRIERVERSRTCRTDGGSGVVLPFWGSEADHRAYLLELGRSVGGTHFLAIDADEVVVVGEGKMGEMKEFRDMFLNLKPGDLLVLHYITMFSSSKEYRSDKSDFKAVGFVDQHRARYRRKAGDDPLHTQRIPFFERPGKVWELRFDQKTHPPSVAVSRSFPPVLRNSSDLSPGAPFRVQQPCKRKDEECHLQLLRHHLIYPEDEKRHERWAGKSGFNISIGIFDHSDSSGSYAPPMGKMPARLEFQL</sequence>
<dbReference type="InterPro" id="IPR029044">
    <property type="entry name" value="Nucleotide-diphossugar_trans"/>
</dbReference>
<dbReference type="AlphaFoldDB" id="A0A7S4JP65"/>
<feature type="chain" id="PRO_5031545381" description="Glycosyltransferase 2-like domain-containing protein" evidence="1">
    <location>
        <begin position="26"/>
        <end position="327"/>
    </location>
</feature>